<feature type="transmembrane region" description="Helical" evidence="7">
    <location>
        <begin position="80"/>
        <end position="98"/>
    </location>
</feature>
<dbReference type="PROSITE" id="PS50850">
    <property type="entry name" value="MFS"/>
    <property type="match status" value="1"/>
</dbReference>
<sequence>MSRSQLNATEKTACSSLAIVFGLRMLGLFMIMPVFAIYGQQLDGFSPFWVGLAIGAYGLTQALMQIPMGLLSDKIGRKPVIYIGLLVFACGSLIAAISESVYGVVLGRAIQGLGAIASAILALAADSSREEQRPKVMASIGVCIGVAFAAAMVAGPVLAPVIGLSGLFFFTAVMAVVGMVLVKVWVPDVVYKAPLGDTVAVPRLLLGLLNKKELLRLNSGIFILHLCLTALFIYIPLQLIENGLPAAQHWWVYLPTLVVSFLAIIPLLIIGARKQKNKQIYLGSIALLAVSLVLFSLASDSLWLMVFSIFLFFVAFNFLEASLPAFVSMLAPAGAKGSAMGMYSTSQFLGAFLGGVLGGGAYNYAGEQGLFMVLFGLVICWLLIAFGMSNPSQIRTHVVSIAPFDAHQIDELAEQVSQLSGVIEAVIVPGEQTAYIKVKHTEFNLEQAHALLK</sequence>
<feature type="transmembrane region" description="Helical" evidence="7">
    <location>
        <begin position="304"/>
        <end position="327"/>
    </location>
</feature>
<feature type="transmembrane region" description="Helical" evidence="7">
    <location>
        <begin position="136"/>
        <end position="155"/>
    </location>
</feature>
<gene>
    <name evidence="9" type="ORF">D1Z90_05480</name>
</gene>
<dbReference type="Proteomes" id="UP000283255">
    <property type="component" value="Unassembled WGS sequence"/>
</dbReference>
<evidence type="ECO:0000313" key="10">
    <source>
        <dbReference type="Proteomes" id="UP000283255"/>
    </source>
</evidence>
<keyword evidence="3" id="KW-1003">Cell membrane</keyword>
<dbReference type="AlphaFoldDB" id="A0A418YH35"/>
<dbReference type="PANTHER" id="PTHR23517:SF2">
    <property type="entry name" value="MULTIDRUG RESISTANCE PROTEIN MDTH"/>
    <property type="match status" value="1"/>
</dbReference>
<accession>A0A418YH35</accession>
<evidence type="ECO:0000256" key="7">
    <source>
        <dbReference type="SAM" id="Phobius"/>
    </source>
</evidence>
<dbReference type="CDD" id="cd17472">
    <property type="entry name" value="MFS_YajR_like"/>
    <property type="match status" value="1"/>
</dbReference>
<feature type="transmembrane region" description="Helical" evidence="7">
    <location>
        <begin position="221"/>
        <end position="240"/>
    </location>
</feature>
<dbReference type="GO" id="GO:0022857">
    <property type="term" value="F:transmembrane transporter activity"/>
    <property type="evidence" value="ECO:0007669"/>
    <property type="project" value="InterPro"/>
</dbReference>
<dbReference type="InterPro" id="IPR020846">
    <property type="entry name" value="MFS_dom"/>
</dbReference>
<dbReference type="GO" id="GO:0005886">
    <property type="term" value="C:plasma membrane"/>
    <property type="evidence" value="ECO:0007669"/>
    <property type="project" value="UniProtKB-SubCell"/>
</dbReference>
<evidence type="ECO:0000259" key="8">
    <source>
        <dbReference type="PROSITE" id="PS50850"/>
    </source>
</evidence>
<keyword evidence="2" id="KW-0813">Transport</keyword>
<reference evidence="9 10" key="1">
    <citation type="submission" date="2018-09" db="EMBL/GenBank/DDBJ databases">
        <authorList>
            <person name="Wang F."/>
        </authorList>
    </citation>
    <scope>NUCLEOTIDE SEQUENCE [LARGE SCALE GENOMIC DNA]</scope>
    <source>
        <strain evidence="9 10">PLHSC7-2</strain>
    </source>
</reference>
<dbReference type="Gene3D" id="3.30.70.100">
    <property type="match status" value="1"/>
</dbReference>
<dbReference type="InterPro" id="IPR036259">
    <property type="entry name" value="MFS_trans_sf"/>
</dbReference>
<feature type="transmembrane region" description="Helical" evidence="7">
    <location>
        <begin position="279"/>
        <end position="298"/>
    </location>
</feature>
<dbReference type="InterPro" id="IPR005829">
    <property type="entry name" value="Sugar_transporter_CS"/>
</dbReference>
<evidence type="ECO:0000256" key="2">
    <source>
        <dbReference type="ARBA" id="ARBA00022448"/>
    </source>
</evidence>
<organism evidence="9 10">
    <name type="scientific">Motilimonas pumila</name>
    <dbReference type="NCBI Taxonomy" id="2303987"/>
    <lineage>
        <taxon>Bacteria</taxon>
        <taxon>Pseudomonadati</taxon>
        <taxon>Pseudomonadota</taxon>
        <taxon>Gammaproteobacteria</taxon>
        <taxon>Alteromonadales</taxon>
        <taxon>Alteromonadales genera incertae sedis</taxon>
        <taxon>Motilimonas</taxon>
    </lineage>
</organism>
<evidence type="ECO:0000256" key="5">
    <source>
        <dbReference type="ARBA" id="ARBA00022989"/>
    </source>
</evidence>
<reference evidence="9 10" key="2">
    <citation type="submission" date="2019-01" db="EMBL/GenBank/DDBJ databases">
        <title>Motilimonas pumilus sp. nov., isolated from the gut of sea cucumber (Apostichopus japonicus).</title>
        <authorList>
            <person name="Wang F.-Q."/>
            <person name="Ren L.-H."/>
            <person name="Lin Y.-W."/>
            <person name="Sun G.-H."/>
            <person name="Du Z.-J."/>
            <person name="Zhao J.-X."/>
            <person name="Liu X.-J."/>
            <person name="Liu L.-J."/>
        </authorList>
    </citation>
    <scope>NUCLEOTIDE SEQUENCE [LARGE SCALE GENOMIC DNA]</scope>
    <source>
        <strain evidence="9 10">PLHSC7-2</strain>
    </source>
</reference>
<dbReference type="PROSITE" id="PS00216">
    <property type="entry name" value="SUGAR_TRANSPORT_1"/>
    <property type="match status" value="1"/>
</dbReference>
<protein>
    <submittedName>
        <fullName evidence="9">MFS transporter</fullName>
    </submittedName>
</protein>
<feature type="transmembrane region" description="Helical" evidence="7">
    <location>
        <begin position="371"/>
        <end position="388"/>
    </location>
</feature>
<feature type="transmembrane region" description="Helical" evidence="7">
    <location>
        <begin position="104"/>
        <end position="124"/>
    </location>
</feature>
<dbReference type="Gene3D" id="1.20.1250.20">
    <property type="entry name" value="MFS general substrate transporter like domains"/>
    <property type="match status" value="1"/>
</dbReference>
<evidence type="ECO:0000256" key="3">
    <source>
        <dbReference type="ARBA" id="ARBA00022475"/>
    </source>
</evidence>
<dbReference type="Pfam" id="PF07690">
    <property type="entry name" value="MFS_1"/>
    <property type="match status" value="1"/>
</dbReference>
<feature type="transmembrane region" description="Helical" evidence="7">
    <location>
        <begin position="252"/>
        <end position="272"/>
    </location>
</feature>
<dbReference type="InterPro" id="IPR050171">
    <property type="entry name" value="MFS_Transporters"/>
</dbReference>
<feature type="domain" description="Major facilitator superfamily (MFS) profile" evidence="8">
    <location>
        <begin position="13"/>
        <end position="393"/>
    </location>
</feature>
<dbReference type="InterPro" id="IPR011701">
    <property type="entry name" value="MFS"/>
</dbReference>
<feature type="transmembrane region" description="Helical" evidence="7">
    <location>
        <begin position="48"/>
        <end position="68"/>
    </location>
</feature>
<keyword evidence="6 7" id="KW-0472">Membrane</keyword>
<comment type="subcellular location">
    <subcellularLocation>
        <location evidence="1">Cell membrane</location>
        <topology evidence="1">Multi-pass membrane protein</topology>
    </subcellularLocation>
</comment>
<evidence type="ECO:0000256" key="6">
    <source>
        <dbReference type="ARBA" id="ARBA00023136"/>
    </source>
</evidence>
<evidence type="ECO:0000256" key="1">
    <source>
        <dbReference type="ARBA" id="ARBA00004651"/>
    </source>
</evidence>
<keyword evidence="4 7" id="KW-0812">Transmembrane</keyword>
<keyword evidence="5 7" id="KW-1133">Transmembrane helix</keyword>
<evidence type="ECO:0000313" key="9">
    <source>
        <dbReference type="EMBL" id="RJG49412.1"/>
    </source>
</evidence>
<dbReference type="EMBL" id="QZCH01000004">
    <property type="protein sequence ID" value="RJG49412.1"/>
    <property type="molecule type" value="Genomic_DNA"/>
</dbReference>
<proteinExistence type="predicted"/>
<dbReference type="OrthoDB" id="9764259at2"/>
<dbReference type="RefSeq" id="WP_119909747.1">
    <property type="nucleotide sequence ID" value="NZ_QZCH01000004.1"/>
</dbReference>
<feature type="transmembrane region" description="Helical" evidence="7">
    <location>
        <begin position="161"/>
        <end position="182"/>
    </location>
</feature>
<feature type="transmembrane region" description="Helical" evidence="7">
    <location>
        <begin position="348"/>
        <end position="365"/>
    </location>
</feature>
<feature type="transmembrane region" description="Helical" evidence="7">
    <location>
        <begin position="12"/>
        <end position="36"/>
    </location>
</feature>
<dbReference type="SUPFAM" id="SSF103473">
    <property type="entry name" value="MFS general substrate transporter"/>
    <property type="match status" value="1"/>
</dbReference>
<name>A0A418YH35_9GAMM</name>
<keyword evidence="10" id="KW-1185">Reference proteome</keyword>
<dbReference type="PANTHER" id="PTHR23517">
    <property type="entry name" value="RESISTANCE PROTEIN MDTM, PUTATIVE-RELATED-RELATED"/>
    <property type="match status" value="1"/>
</dbReference>
<evidence type="ECO:0000256" key="4">
    <source>
        <dbReference type="ARBA" id="ARBA00022692"/>
    </source>
</evidence>
<comment type="caution">
    <text evidence="9">The sequence shown here is derived from an EMBL/GenBank/DDBJ whole genome shotgun (WGS) entry which is preliminary data.</text>
</comment>